<name>A0A242MH72_CABSO</name>
<comment type="caution">
    <text evidence="1">The sequence shown here is derived from an EMBL/GenBank/DDBJ whole genome shotgun (WGS) entry which is preliminary data.</text>
</comment>
<sequence length="66" mass="7240">MIVSHLEDGNALIQMLRAVANAHPVDYDGLIGRVFEDAFVKDGPSERMTDHGLAFNNATKAESARR</sequence>
<dbReference type="EMBL" id="NBTZ01000106">
    <property type="protein sequence ID" value="OTP70653.1"/>
    <property type="molecule type" value="Genomic_DNA"/>
</dbReference>
<protein>
    <submittedName>
        <fullName evidence="1">Uncharacterized protein</fullName>
    </submittedName>
</protein>
<gene>
    <name evidence="1" type="ORF">PAMC26577_26725</name>
</gene>
<evidence type="ECO:0000313" key="1">
    <source>
        <dbReference type="EMBL" id="OTP70653.1"/>
    </source>
</evidence>
<dbReference type="Proteomes" id="UP000195221">
    <property type="component" value="Unassembled WGS sequence"/>
</dbReference>
<dbReference type="AlphaFoldDB" id="A0A242MH72"/>
<organism evidence="1 2">
    <name type="scientific">Caballeronia sordidicola</name>
    <name type="common">Burkholderia sordidicola</name>
    <dbReference type="NCBI Taxonomy" id="196367"/>
    <lineage>
        <taxon>Bacteria</taxon>
        <taxon>Pseudomonadati</taxon>
        <taxon>Pseudomonadota</taxon>
        <taxon>Betaproteobacteria</taxon>
        <taxon>Burkholderiales</taxon>
        <taxon>Burkholderiaceae</taxon>
        <taxon>Caballeronia</taxon>
    </lineage>
</organism>
<reference evidence="1 2" key="1">
    <citation type="submission" date="2017-03" db="EMBL/GenBank/DDBJ databases">
        <title>Genome analysis of strain PAMC 26577.</title>
        <authorList>
            <person name="Oh H.-M."/>
            <person name="Yang J.-A."/>
        </authorList>
    </citation>
    <scope>NUCLEOTIDE SEQUENCE [LARGE SCALE GENOMIC DNA]</scope>
    <source>
        <strain evidence="1 2">PAMC 26577</strain>
    </source>
</reference>
<proteinExistence type="predicted"/>
<evidence type="ECO:0000313" key="2">
    <source>
        <dbReference type="Proteomes" id="UP000195221"/>
    </source>
</evidence>
<accession>A0A242MH72</accession>